<evidence type="ECO:0000259" key="4">
    <source>
        <dbReference type="PROSITE" id="PS01124"/>
    </source>
</evidence>
<keyword evidence="2" id="KW-0238">DNA-binding</keyword>
<dbReference type="InterPro" id="IPR018060">
    <property type="entry name" value="HTH_AraC"/>
</dbReference>
<evidence type="ECO:0000313" key="6">
    <source>
        <dbReference type="Proteomes" id="UP001597480"/>
    </source>
</evidence>
<keyword evidence="1" id="KW-0805">Transcription regulation</keyword>
<evidence type="ECO:0000256" key="1">
    <source>
        <dbReference type="ARBA" id="ARBA00023015"/>
    </source>
</evidence>
<evidence type="ECO:0000313" key="5">
    <source>
        <dbReference type="EMBL" id="MFD2602892.1"/>
    </source>
</evidence>
<keyword evidence="6" id="KW-1185">Reference proteome</keyword>
<dbReference type="SUPFAM" id="SSF51215">
    <property type="entry name" value="Regulatory protein AraC"/>
    <property type="match status" value="1"/>
</dbReference>
<dbReference type="SUPFAM" id="SSF46689">
    <property type="entry name" value="Homeodomain-like"/>
    <property type="match status" value="1"/>
</dbReference>
<dbReference type="Proteomes" id="UP001597480">
    <property type="component" value="Unassembled WGS sequence"/>
</dbReference>
<accession>A0ABW5NUU5</accession>
<reference evidence="6" key="1">
    <citation type="journal article" date="2019" name="Int. J. Syst. Evol. Microbiol.">
        <title>The Global Catalogue of Microorganisms (GCM) 10K type strain sequencing project: providing services to taxonomists for standard genome sequencing and annotation.</title>
        <authorList>
            <consortium name="The Broad Institute Genomics Platform"/>
            <consortium name="The Broad Institute Genome Sequencing Center for Infectious Disease"/>
            <person name="Wu L."/>
            <person name="Ma J."/>
        </authorList>
    </citation>
    <scope>NUCLEOTIDE SEQUENCE [LARGE SCALE GENOMIC DNA]</scope>
    <source>
        <strain evidence="6">KCTC 42107</strain>
    </source>
</reference>
<dbReference type="InterPro" id="IPR037923">
    <property type="entry name" value="HTH-like"/>
</dbReference>
<evidence type="ECO:0000256" key="2">
    <source>
        <dbReference type="ARBA" id="ARBA00023125"/>
    </source>
</evidence>
<dbReference type="InterPro" id="IPR009057">
    <property type="entry name" value="Homeodomain-like_sf"/>
</dbReference>
<feature type="domain" description="HTH araC/xylS-type" evidence="4">
    <location>
        <begin position="191"/>
        <end position="289"/>
    </location>
</feature>
<dbReference type="RefSeq" id="WP_379821386.1">
    <property type="nucleotide sequence ID" value="NZ_JBHUMD010000026.1"/>
</dbReference>
<dbReference type="InterPro" id="IPR014710">
    <property type="entry name" value="RmlC-like_jellyroll"/>
</dbReference>
<dbReference type="PROSITE" id="PS01124">
    <property type="entry name" value="HTH_ARAC_FAMILY_2"/>
    <property type="match status" value="1"/>
</dbReference>
<organism evidence="5 6">
    <name type="scientific">Flavobacterium suzhouense</name>
    <dbReference type="NCBI Taxonomy" id="1529638"/>
    <lineage>
        <taxon>Bacteria</taxon>
        <taxon>Pseudomonadati</taxon>
        <taxon>Bacteroidota</taxon>
        <taxon>Flavobacteriia</taxon>
        <taxon>Flavobacteriales</taxon>
        <taxon>Flavobacteriaceae</taxon>
        <taxon>Flavobacterium</taxon>
    </lineage>
</organism>
<dbReference type="Gene3D" id="2.60.120.10">
    <property type="entry name" value="Jelly Rolls"/>
    <property type="match status" value="1"/>
</dbReference>
<dbReference type="PANTHER" id="PTHR43280">
    <property type="entry name" value="ARAC-FAMILY TRANSCRIPTIONAL REGULATOR"/>
    <property type="match status" value="1"/>
</dbReference>
<comment type="caution">
    <text evidence="5">The sequence shown here is derived from an EMBL/GenBank/DDBJ whole genome shotgun (WGS) entry which is preliminary data.</text>
</comment>
<dbReference type="PANTHER" id="PTHR43280:SF32">
    <property type="entry name" value="TRANSCRIPTIONAL REGULATORY PROTEIN"/>
    <property type="match status" value="1"/>
</dbReference>
<dbReference type="Pfam" id="PF02311">
    <property type="entry name" value="AraC_binding"/>
    <property type="match status" value="1"/>
</dbReference>
<proteinExistence type="predicted"/>
<dbReference type="Gene3D" id="1.10.10.60">
    <property type="entry name" value="Homeodomain-like"/>
    <property type="match status" value="1"/>
</dbReference>
<dbReference type="Pfam" id="PF12833">
    <property type="entry name" value="HTH_18"/>
    <property type="match status" value="1"/>
</dbReference>
<sequence>MKKVSILNIQQFHFDDATEEFHTNTLKDHLVTRHKDIHLPHKHDFYVTVLFTKGTGIHEVDFMSYEVKTGALFFLNPGQTHHWELSDDTDGYIFLHTQSFYDLHYTNNSLSSFPFYYSIYSNPCIHLNNVMLKAILPFFEMLLKEYLANAFLAKEMLISYIDIIYSLSTRTYILSNPGVVNNKDKYYSKFRAFEELVEKEFRNIKLPSAYADILSITSKHLNRISQEVVGKTASDVIMERVILEAKKEIILQKQGFADIAYSLGYDDYAYFSRIFTKKTGTTPSAFLKRY</sequence>
<dbReference type="InterPro" id="IPR003313">
    <property type="entry name" value="AraC-bd"/>
</dbReference>
<evidence type="ECO:0000256" key="3">
    <source>
        <dbReference type="ARBA" id="ARBA00023163"/>
    </source>
</evidence>
<name>A0ABW5NUU5_9FLAO</name>
<dbReference type="EMBL" id="JBHUMD010000026">
    <property type="protein sequence ID" value="MFD2602892.1"/>
    <property type="molecule type" value="Genomic_DNA"/>
</dbReference>
<dbReference type="SMART" id="SM00342">
    <property type="entry name" value="HTH_ARAC"/>
    <property type="match status" value="1"/>
</dbReference>
<gene>
    <name evidence="5" type="ORF">ACFSR3_12550</name>
</gene>
<protein>
    <submittedName>
        <fullName evidence="5">AraC family transcriptional regulator</fullName>
    </submittedName>
</protein>
<keyword evidence="3" id="KW-0804">Transcription</keyword>